<dbReference type="SUPFAM" id="SSF103088">
    <property type="entry name" value="OmpA-like"/>
    <property type="match status" value="1"/>
</dbReference>
<comment type="caution">
    <text evidence="8">The sequence shown here is derived from an EMBL/GenBank/DDBJ whole genome shotgun (WGS) entry which is preliminary data.</text>
</comment>
<proteinExistence type="predicted"/>
<dbReference type="CDD" id="cd07185">
    <property type="entry name" value="OmpA_C-like"/>
    <property type="match status" value="1"/>
</dbReference>
<feature type="region of interest" description="Disordered" evidence="5">
    <location>
        <begin position="163"/>
        <end position="271"/>
    </location>
</feature>
<dbReference type="GO" id="GO:0009279">
    <property type="term" value="C:cell outer membrane"/>
    <property type="evidence" value="ECO:0007669"/>
    <property type="project" value="UniProtKB-SubCell"/>
</dbReference>
<keyword evidence="6" id="KW-0732">Signal</keyword>
<dbReference type="Pfam" id="PF00691">
    <property type="entry name" value="OmpA"/>
    <property type="match status" value="1"/>
</dbReference>
<evidence type="ECO:0000256" key="3">
    <source>
        <dbReference type="ARBA" id="ARBA00023237"/>
    </source>
</evidence>
<accession>A0AA41QRU3</accession>
<evidence type="ECO:0000256" key="6">
    <source>
        <dbReference type="SAM" id="SignalP"/>
    </source>
</evidence>
<dbReference type="InterPro" id="IPR050330">
    <property type="entry name" value="Bact_OuterMem_StrucFunc"/>
</dbReference>
<dbReference type="Pfam" id="PF16841">
    <property type="entry name" value="CBM60"/>
    <property type="match status" value="1"/>
</dbReference>
<dbReference type="InterPro" id="IPR031768">
    <property type="entry name" value="CBM60_xylan-bd"/>
</dbReference>
<comment type="subcellular location">
    <subcellularLocation>
        <location evidence="1">Cell outer membrane</location>
    </subcellularLocation>
</comment>
<organism evidence="8 9">
    <name type="scientific">Paradevosia shaoguanensis</name>
    <dbReference type="NCBI Taxonomy" id="1335043"/>
    <lineage>
        <taxon>Bacteria</taxon>
        <taxon>Pseudomonadati</taxon>
        <taxon>Pseudomonadota</taxon>
        <taxon>Alphaproteobacteria</taxon>
        <taxon>Hyphomicrobiales</taxon>
        <taxon>Devosiaceae</taxon>
        <taxon>Paradevosia</taxon>
    </lineage>
</organism>
<dbReference type="PANTHER" id="PTHR30329">
    <property type="entry name" value="STATOR ELEMENT OF FLAGELLAR MOTOR COMPLEX"/>
    <property type="match status" value="1"/>
</dbReference>
<dbReference type="RefSeq" id="WP_281737379.1">
    <property type="nucleotide sequence ID" value="NZ_JAKETQ010000005.1"/>
</dbReference>
<evidence type="ECO:0000256" key="5">
    <source>
        <dbReference type="SAM" id="MobiDB-lite"/>
    </source>
</evidence>
<sequence>MISKKAMLAMAFALAFIPTLATAAPAKLVLVIGGEAYDGPPKFAVTLNGKVVAEGAVDKAIDTGTDKRFADAADKSQYVESFSFDIPEADFAANGDLRIQLTNEAYGGEGSNRDRNLFISSVSLNGRETKADQLATVTKDGIVPGELVDGYLAINDGNAEAVVPAPKGGWPEATTEAAQSKPTEPEAKPEPPVAEKAPEPVPVKEAAPAAEAKPAEAAKPEEPAKPATPAAEEPKPQAAVEEPKPAEPAPVEASKQPEPAAETAAAKPASDTCALSKSYDITGFGQNSNDLTPATNKMLDEIAGDIGEQTCSITLTGYSDTFGSYATNALFSVERAQNALKYLRDKGIKFTKAEATGVGETTKFGPSARANRRVVIAVAP</sequence>
<dbReference type="InterPro" id="IPR006665">
    <property type="entry name" value="OmpA-like"/>
</dbReference>
<name>A0AA41QRU3_9HYPH</name>
<dbReference type="Gene3D" id="3.30.1330.60">
    <property type="entry name" value="OmpA-like domain"/>
    <property type="match status" value="1"/>
</dbReference>
<evidence type="ECO:0000256" key="2">
    <source>
        <dbReference type="ARBA" id="ARBA00023136"/>
    </source>
</evidence>
<feature type="compositionally biased region" description="Basic and acidic residues" evidence="5">
    <location>
        <begin position="213"/>
        <end position="224"/>
    </location>
</feature>
<evidence type="ECO:0000256" key="1">
    <source>
        <dbReference type="ARBA" id="ARBA00004442"/>
    </source>
</evidence>
<evidence type="ECO:0000259" key="7">
    <source>
        <dbReference type="PROSITE" id="PS51123"/>
    </source>
</evidence>
<feature type="domain" description="OmpA-like" evidence="7">
    <location>
        <begin position="271"/>
        <end position="380"/>
    </location>
</feature>
<dbReference type="PROSITE" id="PS51123">
    <property type="entry name" value="OMPA_2"/>
    <property type="match status" value="1"/>
</dbReference>
<dbReference type="PANTHER" id="PTHR30329:SF21">
    <property type="entry name" value="LIPOPROTEIN YIAD-RELATED"/>
    <property type="match status" value="1"/>
</dbReference>
<feature type="compositionally biased region" description="Low complexity" evidence="5">
    <location>
        <begin position="225"/>
        <end position="240"/>
    </location>
</feature>
<dbReference type="AlphaFoldDB" id="A0AA41QRU3"/>
<evidence type="ECO:0000313" key="9">
    <source>
        <dbReference type="Proteomes" id="UP001156140"/>
    </source>
</evidence>
<reference evidence="8" key="1">
    <citation type="submission" date="2022-03" db="EMBL/GenBank/DDBJ databases">
        <title>The complete genome sequence of a Methyloterrigena soli.</title>
        <authorList>
            <person name="Zi Z."/>
        </authorList>
    </citation>
    <scope>NUCLEOTIDE SEQUENCE</scope>
    <source>
        <strain evidence="8">M48</strain>
    </source>
</reference>
<dbReference type="InterPro" id="IPR036737">
    <property type="entry name" value="OmpA-like_sf"/>
</dbReference>
<dbReference type="PRINTS" id="PR01021">
    <property type="entry name" value="OMPADOMAIN"/>
</dbReference>
<evidence type="ECO:0000256" key="4">
    <source>
        <dbReference type="PROSITE-ProRule" id="PRU00473"/>
    </source>
</evidence>
<dbReference type="Gene3D" id="2.60.60.40">
    <property type="match status" value="1"/>
</dbReference>
<protein>
    <submittedName>
        <fullName evidence="8">OmpA family protein</fullName>
    </submittedName>
</protein>
<dbReference type="Proteomes" id="UP001156140">
    <property type="component" value="Unassembled WGS sequence"/>
</dbReference>
<gene>
    <name evidence="8" type="ORF">ML536_22075</name>
</gene>
<keyword evidence="9" id="KW-1185">Reference proteome</keyword>
<keyword evidence="2 4" id="KW-0472">Membrane</keyword>
<dbReference type="EMBL" id="JALAZD010000005">
    <property type="protein sequence ID" value="MCI0129530.1"/>
    <property type="molecule type" value="Genomic_DNA"/>
</dbReference>
<feature type="chain" id="PRO_5041347221" evidence="6">
    <location>
        <begin position="24"/>
        <end position="380"/>
    </location>
</feature>
<feature type="compositionally biased region" description="Low complexity" evidence="5">
    <location>
        <begin position="203"/>
        <end position="212"/>
    </location>
</feature>
<evidence type="ECO:0000313" key="8">
    <source>
        <dbReference type="EMBL" id="MCI0129530.1"/>
    </source>
</evidence>
<feature type="compositionally biased region" description="Low complexity" evidence="5">
    <location>
        <begin position="249"/>
        <end position="269"/>
    </location>
</feature>
<keyword evidence="3" id="KW-0998">Cell outer membrane</keyword>
<dbReference type="InterPro" id="IPR006664">
    <property type="entry name" value="OMP_bac"/>
</dbReference>
<feature type="signal peptide" evidence="6">
    <location>
        <begin position="1"/>
        <end position="23"/>
    </location>
</feature>